<dbReference type="Pfam" id="PF04972">
    <property type="entry name" value="BON"/>
    <property type="match status" value="1"/>
</dbReference>
<name>A0ABY6DL29_9NEIS</name>
<accession>A0ABY6DL29</accession>
<feature type="signal peptide" evidence="1">
    <location>
        <begin position="1"/>
        <end position="26"/>
    </location>
</feature>
<evidence type="ECO:0000313" key="3">
    <source>
        <dbReference type="EMBL" id="UXY14943.1"/>
    </source>
</evidence>
<keyword evidence="4" id="KW-1185">Reference proteome</keyword>
<reference evidence="3" key="1">
    <citation type="submission" date="2022-10" db="EMBL/GenBank/DDBJ databases">
        <title>Chitiniphilus purpureus sp. nov., a novel chitin-degrading bacterium isolated from crawfish pond sediment.</title>
        <authorList>
            <person name="Li K."/>
        </authorList>
    </citation>
    <scope>NUCLEOTIDE SEQUENCE</scope>
    <source>
        <strain evidence="3">CD1</strain>
    </source>
</reference>
<dbReference type="InterPro" id="IPR014004">
    <property type="entry name" value="Transpt-assoc_nodulatn_dom_bac"/>
</dbReference>
<keyword evidence="1" id="KW-0732">Signal</keyword>
<gene>
    <name evidence="3" type="ORF">N8I74_16725</name>
</gene>
<evidence type="ECO:0000259" key="2">
    <source>
        <dbReference type="PROSITE" id="PS50914"/>
    </source>
</evidence>
<proteinExistence type="predicted"/>
<sequence length="112" mass="11049">MKTRTLLARGVAVLALSGAMLSPAFATGTTAATSTAAVGAYVDDAAITAKVKAALLKDKQASATSVNVTTEQGVVMLSGTVDTPDAGVRAIEIAAGIEGVKDVKSALTVKAS</sequence>
<protein>
    <submittedName>
        <fullName evidence="3">BON domain-containing protein</fullName>
    </submittedName>
</protein>
<feature type="domain" description="BON" evidence="2">
    <location>
        <begin position="43"/>
        <end position="111"/>
    </location>
</feature>
<dbReference type="Proteomes" id="UP001061302">
    <property type="component" value="Chromosome"/>
</dbReference>
<evidence type="ECO:0000313" key="4">
    <source>
        <dbReference type="Proteomes" id="UP001061302"/>
    </source>
</evidence>
<dbReference type="PANTHER" id="PTHR34606">
    <property type="entry name" value="BON DOMAIN-CONTAINING PROTEIN"/>
    <property type="match status" value="1"/>
</dbReference>
<dbReference type="PROSITE" id="PS50914">
    <property type="entry name" value="BON"/>
    <property type="match status" value="1"/>
</dbReference>
<feature type="chain" id="PRO_5047115705" evidence="1">
    <location>
        <begin position="27"/>
        <end position="112"/>
    </location>
</feature>
<dbReference type="InterPro" id="IPR051686">
    <property type="entry name" value="Lipoprotein_DolP"/>
</dbReference>
<dbReference type="EMBL" id="CP106753">
    <property type="protein sequence ID" value="UXY14943.1"/>
    <property type="molecule type" value="Genomic_DNA"/>
</dbReference>
<organism evidence="3 4">
    <name type="scientific">Chitiniphilus purpureus</name>
    <dbReference type="NCBI Taxonomy" id="2981137"/>
    <lineage>
        <taxon>Bacteria</taxon>
        <taxon>Pseudomonadati</taxon>
        <taxon>Pseudomonadota</taxon>
        <taxon>Betaproteobacteria</taxon>
        <taxon>Neisseriales</taxon>
        <taxon>Chitinibacteraceae</taxon>
        <taxon>Chitiniphilus</taxon>
    </lineage>
</organism>
<evidence type="ECO:0000256" key="1">
    <source>
        <dbReference type="SAM" id="SignalP"/>
    </source>
</evidence>
<dbReference type="Gene3D" id="3.30.1340.30">
    <property type="match status" value="1"/>
</dbReference>
<dbReference type="SMART" id="SM00749">
    <property type="entry name" value="BON"/>
    <property type="match status" value="1"/>
</dbReference>
<dbReference type="RefSeq" id="WP_263124286.1">
    <property type="nucleotide sequence ID" value="NZ_CP106753.1"/>
</dbReference>
<dbReference type="PANTHER" id="PTHR34606:SF16">
    <property type="entry name" value="BON DOMAIN-CONTAINING PROTEIN"/>
    <property type="match status" value="1"/>
</dbReference>
<dbReference type="InterPro" id="IPR007055">
    <property type="entry name" value="BON_dom"/>
</dbReference>